<dbReference type="SUPFAM" id="SSF55874">
    <property type="entry name" value="ATPase domain of HSP90 chaperone/DNA topoisomerase II/histidine kinase"/>
    <property type="match status" value="1"/>
</dbReference>
<organism evidence="20 21">
    <name type="scientific">Priestia iocasae</name>
    <dbReference type="NCBI Taxonomy" id="2291674"/>
    <lineage>
        <taxon>Bacteria</taxon>
        <taxon>Bacillati</taxon>
        <taxon>Bacillota</taxon>
        <taxon>Bacilli</taxon>
        <taxon>Bacillales</taxon>
        <taxon>Bacillaceae</taxon>
        <taxon>Priestia</taxon>
    </lineage>
</organism>
<evidence type="ECO:0000259" key="19">
    <source>
        <dbReference type="PROSITE" id="PS50885"/>
    </source>
</evidence>
<keyword evidence="12" id="KW-0902">Two-component regulatory system</keyword>
<name>A0ABS2QUF6_9BACI</name>
<dbReference type="SMART" id="SM00388">
    <property type="entry name" value="HisKA"/>
    <property type="match status" value="1"/>
</dbReference>
<dbReference type="InterPro" id="IPR036890">
    <property type="entry name" value="HATPase_C_sf"/>
</dbReference>
<keyword evidence="7 17" id="KW-0812">Transmembrane</keyword>
<evidence type="ECO:0000256" key="14">
    <source>
        <dbReference type="ARBA" id="ARBA00023136"/>
    </source>
</evidence>
<evidence type="ECO:0000256" key="6">
    <source>
        <dbReference type="ARBA" id="ARBA00022679"/>
    </source>
</evidence>
<dbReference type="InterPro" id="IPR036097">
    <property type="entry name" value="HisK_dim/P_sf"/>
</dbReference>
<dbReference type="Gene3D" id="3.30.565.10">
    <property type="entry name" value="Histidine kinase-like ATPase, C-terminal domain"/>
    <property type="match status" value="1"/>
</dbReference>
<evidence type="ECO:0000256" key="5">
    <source>
        <dbReference type="ARBA" id="ARBA00022553"/>
    </source>
</evidence>
<feature type="transmembrane region" description="Helical" evidence="17">
    <location>
        <begin position="12"/>
        <end position="31"/>
    </location>
</feature>
<comment type="caution">
    <text evidence="20">The sequence shown here is derived from an EMBL/GenBank/DDBJ whole genome shotgun (WGS) entry which is preliminary data.</text>
</comment>
<evidence type="ECO:0000256" key="4">
    <source>
        <dbReference type="ARBA" id="ARBA00022475"/>
    </source>
</evidence>
<keyword evidence="13" id="KW-0843">Virulence</keyword>
<keyword evidence="5" id="KW-0597">Phosphoprotein</keyword>
<dbReference type="SMART" id="SM00304">
    <property type="entry name" value="HAMP"/>
    <property type="match status" value="1"/>
</dbReference>
<evidence type="ECO:0000259" key="18">
    <source>
        <dbReference type="PROSITE" id="PS50109"/>
    </source>
</evidence>
<comment type="catalytic activity">
    <reaction evidence="1">
        <text>ATP + protein L-histidine = ADP + protein N-phospho-L-histidine.</text>
        <dbReference type="EC" id="2.7.13.3"/>
    </reaction>
</comment>
<evidence type="ECO:0000256" key="17">
    <source>
        <dbReference type="SAM" id="Phobius"/>
    </source>
</evidence>
<comment type="function">
    <text evidence="15">Member of the two-component regulatory system HssS/HssR involved in intracellular heme homeostasis and tempering of staphylococcal virulence. HssS functions as a heme sensor histidine kinase which is autophosphorylated at a histidine residue and transfers its phosphate group to an aspartate residue of HssR. HssR/HssS activates the expression of hrtAB, an efflux pump, in response to extracellular heme, hemin, hemoglobin or blood.</text>
</comment>
<reference evidence="20 21" key="1">
    <citation type="submission" date="2021-01" db="EMBL/GenBank/DDBJ databases">
        <title>Genomic Encyclopedia of Type Strains, Phase IV (KMG-IV): sequencing the most valuable type-strain genomes for metagenomic binning, comparative biology and taxonomic classification.</title>
        <authorList>
            <person name="Goeker M."/>
        </authorList>
    </citation>
    <scope>NUCLEOTIDE SEQUENCE [LARGE SCALE GENOMIC DNA]</scope>
    <source>
        <strain evidence="20 21">DSM 104297</strain>
    </source>
</reference>
<dbReference type="SUPFAM" id="SSF47384">
    <property type="entry name" value="Homodimeric domain of signal transducing histidine kinase"/>
    <property type="match status" value="1"/>
</dbReference>
<evidence type="ECO:0000256" key="1">
    <source>
        <dbReference type="ARBA" id="ARBA00000085"/>
    </source>
</evidence>
<dbReference type="Proteomes" id="UP000809829">
    <property type="component" value="Unassembled WGS sequence"/>
</dbReference>
<gene>
    <name evidence="20" type="ORF">JOC83_001911</name>
</gene>
<keyword evidence="10" id="KW-0067">ATP-binding</keyword>
<dbReference type="InterPro" id="IPR003661">
    <property type="entry name" value="HisK_dim/P_dom"/>
</dbReference>
<keyword evidence="21" id="KW-1185">Reference proteome</keyword>
<dbReference type="EMBL" id="JAFBFC010000003">
    <property type="protein sequence ID" value="MBM7703064.1"/>
    <property type="molecule type" value="Genomic_DNA"/>
</dbReference>
<dbReference type="Pfam" id="PF02518">
    <property type="entry name" value="HATPase_c"/>
    <property type="match status" value="1"/>
</dbReference>
<dbReference type="SMART" id="SM00387">
    <property type="entry name" value="HATPase_c"/>
    <property type="match status" value="1"/>
</dbReference>
<dbReference type="InterPro" id="IPR003594">
    <property type="entry name" value="HATPase_dom"/>
</dbReference>
<comment type="subcellular location">
    <subcellularLocation>
        <location evidence="2">Cell membrane</location>
        <topology evidence="2">Multi-pass membrane protein</topology>
    </subcellularLocation>
</comment>
<evidence type="ECO:0000256" key="9">
    <source>
        <dbReference type="ARBA" id="ARBA00022777"/>
    </source>
</evidence>
<evidence type="ECO:0000313" key="21">
    <source>
        <dbReference type="Proteomes" id="UP000809829"/>
    </source>
</evidence>
<dbReference type="EC" id="2.7.13.3" evidence="3"/>
<feature type="domain" description="HAMP" evidence="19">
    <location>
        <begin position="185"/>
        <end position="237"/>
    </location>
</feature>
<evidence type="ECO:0000256" key="12">
    <source>
        <dbReference type="ARBA" id="ARBA00023012"/>
    </source>
</evidence>
<dbReference type="InterPro" id="IPR003660">
    <property type="entry name" value="HAMP_dom"/>
</dbReference>
<evidence type="ECO:0000256" key="10">
    <source>
        <dbReference type="ARBA" id="ARBA00022840"/>
    </source>
</evidence>
<dbReference type="PROSITE" id="PS50109">
    <property type="entry name" value="HIS_KIN"/>
    <property type="match status" value="1"/>
</dbReference>
<keyword evidence="6" id="KW-0808">Transferase</keyword>
<dbReference type="CDD" id="cd00082">
    <property type="entry name" value="HisKA"/>
    <property type="match status" value="1"/>
</dbReference>
<evidence type="ECO:0000256" key="15">
    <source>
        <dbReference type="ARBA" id="ARBA00037219"/>
    </source>
</evidence>
<protein>
    <recommendedName>
        <fullName evidence="16">Heme sensor protein HssS</fullName>
        <ecNumber evidence="3">2.7.13.3</ecNumber>
    </recommendedName>
</protein>
<evidence type="ECO:0000256" key="2">
    <source>
        <dbReference type="ARBA" id="ARBA00004651"/>
    </source>
</evidence>
<evidence type="ECO:0000256" key="8">
    <source>
        <dbReference type="ARBA" id="ARBA00022741"/>
    </source>
</evidence>
<keyword evidence="8" id="KW-0547">Nucleotide-binding</keyword>
<dbReference type="InterPro" id="IPR050398">
    <property type="entry name" value="HssS/ArlS-like"/>
</dbReference>
<keyword evidence="11 17" id="KW-1133">Transmembrane helix</keyword>
<dbReference type="InterPro" id="IPR005467">
    <property type="entry name" value="His_kinase_dom"/>
</dbReference>
<dbReference type="Gene3D" id="1.10.287.130">
    <property type="match status" value="1"/>
</dbReference>
<evidence type="ECO:0000256" key="7">
    <source>
        <dbReference type="ARBA" id="ARBA00022692"/>
    </source>
</evidence>
<dbReference type="RefSeq" id="WP_205186546.1">
    <property type="nucleotide sequence ID" value="NZ_JAFBFC010000003.1"/>
</dbReference>
<dbReference type="Gene3D" id="6.10.340.10">
    <property type="match status" value="1"/>
</dbReference>
<dbReference type="CDD" id="cd00075">
    <property type="entry name" value="HATPase"/>
    <property type="match status" value="1"/>
</dbReference>
<feature type="transmembrane region" description="Helical" evidence="17">
    <location>
        <begin position="161"/>
        <end position="182"/>
    </location>
</feature>
<dbReference type="PRINTS" id="PR00344">
    <property type="entry name" value="BCTRLSENSOR"/>
</dbReference>
<sequence length="459" mass="52496">MRSLYSKFTLTTIVIMLGSAVIAFALSNVYYQRNLKAENDLKNMKFAQEITEYITTQEQLPLARYFEHIASIGYQLYVVDETGDAAFYGSPFRDQTLSTTVQQQVLQGKGYHGIALFPKEFFVTGFFANELKNTVGVPFEHDNKQYALFMRPDIKLLFNEIHLLFGWLLLLTIVFSIGFVLVNTHFLVRPISKLTFVTKQLAQGDFSIELDIKRQDEIGSLANRFTEMASKLEQLDDMRKEFISNISHDIQSPLSTIRGYMDLLQGHSLTTEEKKEYIDIVNREIYRLSLMTKQLLLLASLDQKTDLVEKKVFSLSQQLKEVIHQHQWAMSEKNIMIRYSFKDVEVNGDPQLLYAVWDNLLSNAIKYNVENGSITVSAVDETKFVTVEIQDTGIGLSHSEQSRIFERFYRADVARTRDIEGTGLGLSIVQTIVKLHGGSVRVRSIENKGATFTILLPKM</sequence>
<dbReference type="PANTHER" id="PTHR45528:SF11">
    <property type="entry name" value="HISTIDINE KINASE"/>
    <property type="match status" value="1"/>
</dbReference>
<dbReference type="Pfam" id="PF00672">
    <property type="entry name" value="HAMP"/>
    <property type="match status" value="1"/>
</dbReference>
<evidence type="ECO:0000256" key="3">
    <source>
        <dbReference type="ARBA" id="ARBA00012438"/>
    </source>
</evidence>
<dbReference type="InterPro" id="IPR004358">
    <property type="entry name" value="Sig_transdc_His_kin-like_C"/>
</dbReference>
<dbReference type="SUPFAM" id="SSF158472">
    <property type="entry name" value="HAMP domain-like"/>
    <property type="match status" value="1"/>
</dbReference>
<evidence type="ECO:0000256" key="11">
    <source>
        <dbReference type="ARBA" id="ARBA00022989"/>
    </source>
</evidence>
<keyword evidence="4" id="KW-1003">Cell membrane</keyword>
<dbReference type="Pfam" id="PF00512">
    <property type="entry name" value="HisKA"/>
    <property type="match status" value="1"/>
</dbReference>
<evidence type="ECO:0000256" key="13">
    <source>
        <dbReference type="ARBA" id="ARBA00023026"/>
    </source>
</evidence>
<dbReference type="CDD" id="cd06225">
    <property type="entry name" value="HAMP"/>
    <property type="match status" value="1"/>
</dbReference>
<evidence type="ECO:0000256" key="16">
    <source>
        <dbReference type="ARBA" id="ARBA00040841"/>
    </source>
</evidence>
<evidence type="ECO:0000313" key="20">
    <source>
        <dbReference type="EMBL" id="MBM7703064.1"/>
    </source>
</evidence>
<keyword evidence="9 20" id="KW-0418">Kinase</keyword>
<dbReference type="PROSITE" id="PS50885">
    <property type="entry name" value="HAMP"/>
    <property type="match status" value="1"/>
</dbReference>
<proteinExistence type="predicted"/>
<dbReference type="GO" id="GO:0016301">
    <property type="term" value="F:kinase activity"/>
    <property type="evidence" value="ECO:0007669"/>
    <property type="project" value="UniProtKB-KW"/>
</dbReference>
<accession>A0ABS2QUF6</accession>
<keyword evidence="14 17" id="KW-0472">Membrane</keyword>
<feature type="domain" description="Histidine kinase" evidence="18">
    <location>
        <begin position="245"/>
        <end position="459"/>
    </location>
</feature>
<dbReference type="PANTHER" id="PTHR45528">
    <property type="entry name" value="SENSOR HISTIDINE KINASE CPXA"/>
    <property type="match status" value="1"/>
</dbReference>